<gene>
    <name evidence="6" type="ORF">EUA93_07845</name>
</gene>
<proteinExistence type="predicted"/>
<evidence type="ECO:0000256" key="4">
    <source>
        <dbReference type="PROSITE-ProRule" id="PRU00335"/>
    </source>
</evidence>
<sequence>MADRNEILGAAQGAFNADPSASMSAVAEAAGISRATLHRHFDSREALLVELGTRSLDQWAGRLDEVDAEALAASGDAPAIRAALETLVLGYVDDSDGFGFALTDHVILANADLEERTRVLADREAVLFAAAQRVGVLRPDLPPRWFGHAIYGLLVSAREAVRIGDVARRDVGHLVLSSLLAGIVQPATTRNRSTP</sequence>
<dbReference type="PROSITE" id="PS50977">
    <property type="entry name" value="HTH_TETR_2"/>
    <property type="match status" value="1"/>
</dbReference>
<evidence type="ECO:0000259" key="5">
    <source>
        <dbReference type="PROSITE" id="PS50977"/>
    </source>
</evidence>
<organism evidence="6 7">
    <name type="scientific">Nocardioides oleivorans</name>
    <dbReference type="NCBI Taxonomy" id="273676"/>
    <lineage>
        <taxon>Bacteria</taxon>
        <taxon>Bacillati</taxon>
        <taxon>Actinomycetota</taxon>
        <taxon>Actinomycetes</taxon>
        <taxon>Propionibacteriales</taxon>
        <taxon>Nocardioidaceae</taxon>
        <taxon>Nocardioides</taxon>
    </lineage>
</organism>
<dbReference type="InterPro" id="IPR001647">
    <property type="entry name" value="HTH_TetR"/>
</dbReference>
<keyword evidence="1" id="KW-0805">Transcription regulation</keyword>
<feature type="DNA-binding region" description="H-T-H motif" evidence="4">
    <location>
        <begin position="22"/>
        <end position="41"/>
    </location>
</feature>
<dbReference type="OrthoDB" id="8654052at2"/>
<feature type="domain" description="HTH tetR-type" evidence="5">
    <location>
        <begin position="1"/>
        <end position="59"/>
    </location>
</feature>
<keyword evidence="2 4" id="KW-0238">DNA-binding</keyword>
<keyword evidence="7" id="KW-1185">Reference proteome</keyword>
<dbReference type="InterPro" id="IPR009057">
    <property type="entry name" value="Homeodomain-like_sf"/>
</dbReference>
<dbReference type="GO" id="GO:0003700">
    <property type="term" value="F:DNA-binding transcription factor activity"/>
    <property type="evidence" value="ECO:0007669"/>
    <property type="project" value="TreeGrafter"/>
</dbReference>
<dbReference type="PANTHER" id="PTHR30055:SF234">
    <property type="entry name" value="HTH-TYPE TRANSCRIPTIONAL REGULATOR BETI"/>
    <property type="match status" value="1"/>
</dbReference>
<dbReference type="Proteomes" id="UP000294071">
    <property type="component" value="Unassembled WGS sequence"/>
</dbReference>
<dbReference type="AlphaFoldDB" id="A0A4Q2S2E5"/>
<accession>A0A4Q2S2E5</accession>
<keyword evidence="3" id="KW-0804">Transcription</keyword>
<dbReference type="GO" id="GO:0000976">
    <property type="term" value="F:transcription cis-regulatory region binding"/>
    <property type="evidence" value="ECO:0007669"/>
    <property type="project" value="TreeGrafter"/>
</dbReference>
<evidence type="ECO:0000313" key="6">
    <source>
        <dbReference type="EMBL" id="RYB94263.1"/>
    </source>
</evidence>
<evidence type="ECO:0000313" key="7">
    <source>
        <dbReference type="Proteomes" id="UP000294071"/>
    </source>
</evidence>
<dbReference type="Pfam" id="PF00440">
    <property type="entry name" value="TetR_N"/>
    <property type="match status" value="1"/>
</dbReference>
<evidence type="ECO:0000256" key="1">
    <source>
        <dbReference type="ARBA" id="ARBA00023015"/>
    </source>
</evidence>
<protein>
    <submittedName>
        <fullName evidence="6">TetR/AcrR family transcriptional regulator</fullName>
    </submittedName>
</protein>
<comment type="caution">
    <text evidence="6">The sequence shown here is derived from an EMBL/GenBank/DDBJ whole genome shotgun (WGS) entry which is preliminary data.</text>
</comment>
<dbReference type="SUPFAM" id="SSF46689">
    <property type="entry name" value="Homeodomain-like"/>
    <property type="match status" value="1"/>
</dbReference>
<dbReference type="RefSeq" id="WP_129399616.1">
    <property type="nucleotide sequence ID" value="NZ_SDWT01000001.1"/>
</dbReference>
<reference evidence="6 7" key="1">
    <citation type="submission" date="2019-01" db="EMBL/GenBank/DDBJ databases">
        <title>Novel species of Nocardioides.</title>
        <authorList>
            <person name="Liu Q."/>
            <person name="Xin Y.-H."/>
        </authorList>
    </citation>
    <scope>NUCLEOTIDE SEQUENCE [LARGE SCALE GENOMIC DNA]</scope>
    <source>
        <strain evidence="6 7">CGMCC 4.6882</strain>
    </source>
</reference>
<dbReference type="PANTHER" id="PTHR30055">
    <property type="entry name" value="HTH-TYPE TRANSCRIPTIONAL REGULATOR RUTR"/>
    <property type="match status" value="1"/>
</dbReference>
<dbReference type="InterPro" id="IPR050109">
    <property type="entry name" value="HTH-type_TetR-like_transc_reg"/>
</dbReference>
<name>A0A4Q2S2E5_9ACTN</name>
<dbReference type="EMBL" id="SDWT01000001">
    <property type="protein sequence ID" value="RYB94263.1"/>
    <property type="molecule type" value="Genomic_DNA"/>
</dbReference>
<dbReference type="Gene3D" id="1.10.357.10">
    <property type="entry name" value="Tetracycline Repressor, domain 2"/>
    <property type="match status" value="1"/>
</dbReference>
<evidence type="ECO:0000256" key="2">
    <source>
        <dbReference type="ARBA" id="ARBA00023125"/>
    </source>
</evidence>
<evidence type="ECO:0000256" key="3">
    <source>
        <dbReference type="ARBA" id="ARBA00023163"/>
    </source>
</evidence>